<comment type="caution">
    <text evidence="1">The sequence shown here is derived from an EMBL/GenBank/DDBJ whole genome shotgun (WGS) entry which is preliminary data.</text>
</comment>
<dbReference type="GO" id="GO:0000160">
    <property type="term" value="P:phosphorelay signal transduction system"/>
    <property type="evidence" value="ECO:0007669"/>
    <property type="project" value="InterPro"/>
</dbReference>
<sequence>MQEKPNLTYIKELAGDDLAFEQKFIKILKDEFPVETDVYYKSIQNHEPRAAAEIVHKLKHKFNILSMEKAYAFAVKYEEELRAGRTDMYSGFSKILNTIEDYLKTI</sequence>
<dbReference type="SUPFAM" id="SSF47226">
    <property type="entry name" value="Histidine-containing phosphotransfer domain, HPT domain"/>
    <property type="match status" value="1"/>
</dbReference>
<dbReference type="InterPro" id="IPR036641">
    <property type="entry name" value="HPT_dom_sf"/>
</dbReference>
<dbReference type="Gene3D" id="1.20.120.160">
    <property type="entry name" value="HPT domain"/>
    <property type="match status" value="1"/>
</dbReference>
<protein>
    <submittedName>
        <fullName evidence="1">Hpt domain-containing protein</fullName>
    </submittedName>
</protein>
<accession>A0A3B0C1R5</accession>
<proteinExistence type="predicted"/>
<keyword evidence="2" id="KW-1185">Reference proteome</keyword>
<dbReference type="RefSeq" id="WP_120712954.1">
    <property type="nucleotide sequence ID" value="NZ_RBCJ01000003.1"/>
</dbReference>
<organism evidence="1 2">
    <name type="scientific">Ulvibacterium marinum</name>
    <dbReference type="NCBI Taxonomy" id="2419782"/>
    <lineage>
        <taxon>Bacteria</taxon>
        <taxon>Pseudomonadati</taxon>
        <taxon>Bacteroidota</taxon>
        <taxon>Flavobacteriia</taxon>
        <taxon>Flavobacteriales</taxon>
        <taxon>Flavobacteriaceae</taxon>
        <taxon>Ulvibacterium</taxon>
    </lineage>
</organism>
<evidence type="ECO:0000313" key="2">
    <source>
        <dbReference type="Proteomes" id="UP000276603"/>
    </source>
</evidence>
<dbReference type="OrthoDB" id="1441381at2"/>
<name>A0A3B0C1R5_9FLAO</name>
<reference evidence="1 2" key="1">
    <citation type="submission" date="2018-10" db="EMBL/GenBank/DDBJ databases">
        <title>Ulvibacterium marinum gen. nov., sp. nov., a novel marine bacterium of the family Flavobacteriaceae, isolated from a culture of the green alga Ulva prolifera.</title>
        <authorList>
            <person name="Zhang Z."/>
        </authorList>
    </citation>
    <scope>NUCLEOTIDE SEQUENCE [LARGE SCALE GENOMIC DNA]</scope>
    <source>
        <strain evidence="1 2">CCMM003</strain>
    </source>
</reference>
<dbReference type="Proteomes" id="UP000276603">
    <property type="component" value="Unassembled WGS sequence"/>
</dbReference>
<gene>
    <name evidence="1" type="ORF">D7Z94_18070</name>
</gene>
<dbReference type="AlphaFoldDB" id="A0A3B0C1R5"/>
<evidence type="ECO:0000313" key="1">
    <source>
        <dbReference type="EMBL" id="RKN80145.1"/>
    </source>
</evidence>
<dbReference type="EMBL" id="RBCJ01000003">
    <property type="protein sequence ID" value="RKN80145.1"/>
    <property type="molecule type" value="Genomic_DNA"/>
</dbReference>